<feature type="region of interest" description="Disordered" evidence="1">
    <location>
        <begin position="78"/>
        <end position="127"/>
    </location>
</feature>
<evidence type="ECO:0000313" key="2">
    <source>
        <dbReference type="EMBL" id="KAH9375169.1"/>
    </source>
</evidence>
<keyword evidence="3" id="KW-1185">Reference proteome</keyword>
<feature type="compositionally biased region" description="Low complexity" evidence="1">
    <location>
        <begin position="83"/>
        <end position="92"/>
    </location>
</feature>
<evidence type="ECO:0000313" key="3">
    <source>
        <dbReference type="Proteomes" id="UP000821853"/>
    </source>
</evidence>
<name>A0A9J6GK03_HAELO</name>
<accession>A0A9J6GK03</accession>
<feature type="region of interest" description="Disordered" evidence="1">
    <location>
        <begin position="1"/>
        <end position="24"/>
    </location>
</feature>
<organism evidence="2 3">
    <name type="scientific">Haemaphysalis longicornis</name>
    <name type="common">Bush tick</name>
    <dbReference type="NCBI Taxonomy" id="44386"/>
    <lineage>
        <taxon>Eukaryota</taxon>
        <taxon>Metazoa</taxon>
        <taxon>Ecdysozoa</taxon>
        <taxon>Arthropoda</taxon>
        <taxon>Chelicerata</taxon>
        <taxon>Arachnida</taxon>
        <taxon>Acari</taxon>
        <taxon>Parasitiformes</taxon>
        <taxon>Ixodida</taxon>
        <taxon>Ixodoidea</taxon>
        <taxon>Ixodidae</taxon>
        <taxon>Haemaphysalinae</taxon>
        <taxon>Haemaphysalis</taxon>
    </lineage>
</organism>
<dbReference type="Proteomes" id="UP000821853">
    <property type="component" value="Chromosome 5"/>
</dbReference>
<sequence length="134" mass="14876">MVPSHPMAPTHSLTAWPTPGQGKPPLLTTWPPLHLNAATTPRKWHGRPLRMPGDKVSAAAEPICNKNLFWLVQRHPERRKAKMAAATTPAAPGKQLSKRQAPASHRDKEPAKPTWKPKPLPKFHPDNFVVVLKP</sequence>
<proteinExistence type="predicted"/>
<dbReference type="AlphaFoldDB" id="A0A9J6GK03"/>
<evidence type="ECO:0000256" key="1">
    <source>
        <dbReference type="SAM" id="MobiDB-lite"/>
    </source>
</evidence>
<gene>
    <name evidence="2" type="ORF">HPB48_017258</name>
</gene>
<dbReference type="VEuPathDB" id="VectorBase:HLOH_057707"/>
<protein>
    <submittedName>
        <fullName evidence="2">Uncharacterized protein</fullName>
    </submittedName>
</protein>
<comment type="caution">
    <text evidence="2">The sequence shown here is derived from an EMBL/GenBank/DDBJ whole genome shotgun (WGS) entry which is preliminary data.</text>
</comment>
<reference evidence="2 3" key="1">
    <citation type="journal article" date="2020" name="Cell">
        <title>Large-Scale Comparative Analyses of Tick Genomes Elucidate Their Genetic Diversity and Vector Capacities.</title>
        <authorList>
            <consortium name="Tick Genome and Microbiome Consortium (TIGMIC)"/>
            <person name="Jia N."/>
            <person name="Wang J."/>
            <person name="Shi W."/>
            <person name="Du L."/>
            <person name="Sun Y."/>
            <person name="Zhan W."/>
            <person name="Jiang J.F."/>
            <person name="Wang Q."/>
            <person name="Zhang B."/>
            <person name="Ji P."/>
            <person name="Bell-Sakyi L."/>
            <person name="Cui X.M."/>
            <person name="Yuan T.T."/>
            <person name="Jiang B.G."/>
            <person name="Yang W.F."/>
            <person name="Lam T.T."/>
            <person name="Chang Q.C."/>
            <person name="Ding S.J."/>
            <person name="Wang X.J."/>
            <person name="Zhu J.G."/>
            <person name="Ruan X.D."/>
            <person name="Zhao L."/>
            <person name="Wei J.T."/>
            <person name="Ye R.Z."/>
            <person name="Que T.C."/>
            <person name="Du C.H."/>
            <person name="Zhou Y.H."/>
            <person name="Cheng J.X."/>
            <person name="Dai P.F."/>
            <person name="Guo W.B."/>
            <person name="Han X.H."/>
            <person name="Huang E.J."/>
            <person name="Li L.F."/>
            <person name="Wei W."/>
            <person name="Gao Y.C."/>
            <person name="Liu J.Z."/>
            <person name="Shao H.Z."/>
            <person name="Wang X."/>
            <person name="Wang C.C."/>
            <person name="Yang T.C."/>
            <person name="Huo Q.B."/>
            <person name="Li W."/>
            <person name="Chen H.Y."/>
            <person name="Chen S.E."/>
            <person name="Zhou L.G."/>
            <person name="Ni X.B."/>
            <person name="Tian J.H."/>
            <person name="Sheng Y."/>
            <person name="Liu T."/>
            <person name="Pan Y.S."/>
            <person name="Xia L.Y."/>
            <person name="Li J."/>
            <person name="Zhao F."/>
            <person name="Cao W.C."/>
        </authorList>
    </citation>
    <scope>NUCLEOTIDE SEQUENCE [LARGE SCALE GENOMIC DNA]</scope>
    <source>
        <strain evidence="2">HaeL-2018</strain>
    </source>
</reference>
<dbReference type="EMBL" id="JABSTR010000007">
    <property type="protein sequence ID" value="KAH9375169.1"/>
    <property type="molecule type" value="Genomic_DNA"/>
</dbReference>